<dbReference type="Gene3D" id="3.40.30.10">
    <property type="entry name" value="Glutaredoxin"/>
    <property type="match status" value="6"/>
</dbReference>
<evidence type="ECO:0000256" key="1">
    <source>
        <dbReference type="ARBA" id="ARBA00004163"/>
    </source>
</evidence>
<dbReference type="GO" id="GO:0005788">
    <property type="term" value="C:endoplasmic reticulum lumen"/>
    <property type="evidence" value="ECO:0007669"/>
    <property type="project" value="TreeGrafter"/>
</dbReference>
<dbReference type="Pfam" id="PF00226">
    <property type="entry name" value="DnaJ"/>
    <property type="match status" value="1"/>
</dbReference>
<dbReference type="InterPro" id="IPR018253">
    <property type="entry name" value="DnaJ_domain_CS"/>
</dbReference>
<feature type="domain" description="Thioredoxin" evidence="10">
    <location>
        <begin position="929"/>
        <end position="1078"/>
    </location>
</feature>
<dbReference type="GO" id="GO:0006914">
    <property type="term" value="P:autophagy"/>
    <property type="evidence" value="ECO:0007669"/>
    <property type="project" value="UniProtKB-KW"/>
</dbReference>
<dbReference type="SUPFAM" id="SSF52833">
    <property type="entry name" value="Thioredoxin-like"/>
    <property type="match status" value="4"/>
</dbReference>
<dbReference type="GO" id="GO:0005789">
    <property type="term" value="C:endoplasmic reticulum membrane"/>
    <property type="evidence" value="ECO:0007669"/>
    <property type="project" value="UniProtKB-SubCell"/>
</dbReference>
<evidence type="ECO:0000259" key="10">
    <source>
        <dbReference type="PROSITE" id="PS51352"/>
    </source>
</evidence>
<dbReference type="InterPro" id="IPR001623">
    <property type="entry name" value="DnaJ_domain"/>
</dbReference>
<protein>
    <recommendedName>
        <fullName evidence="2">DnaJ homolog subfamily C member 10</fullName>
    </recommendedName>
    <alternativeName>
        <fullName evidence="3">DnaJ homolog subfamily C member 16</fullName>
    </alternativeName>
    <alternativeName>
        <fullName evidence="6">Endoplasmic reticulum DNA J domain-containing protein 8</fullName>
    </alternativeName>
</protein>
<dbReference type="InterPro" id="IPR017937">
    <property type="entry name" value="Thioredoxin_CS"/>
</dbReference>
<evidence type="ECO:0000256" key="4">
    <source>
        <dbReference type="ARBA" id="ARBA00023006"/>
    </source>
</evidence>
<dbReference type="SMART" id="SM00271">
    <property type="entry name" value="DnaJ"/>
    <property type="match status" value="1"/>
</dbReference>
<evidence type="ECO:0000256" key="6">
    <source>
        <dbReference type="ARBA" id="ARBA00035043"/>
    </source>
</evidence>
<dbReference type="EMBL" id="JARAKH010000047">
    <property type="protein sequence ID" value="KAK8377217.1"/>
    <property type="molecule type" value="Genomic_DNA"/>
</dbReference>
<feature type="domain" description="J" evidence="9">
    <location>
        <begin position="323"/>
        <end position="388"/>
    </location>
</feature>
<dbReference type="Gene3D" id="3.10.100.10">
    <property type="entry name" value="Mannose-Binding Protein A, subunit A"/>
    <property type="match status" value="1"/>
</dbReference>
<evidence type="ECO:0000256" key="5">
    <source>
        <dbReference type="ARBA" id="ARBA00035002"/>
    </source>
</evidence>
<feature type="region of interest" description="Disordered" evidence="7">
    <location>
        <begin position="93"/>
        <end position="112"/>
    </location>
</feature>
<feature type="domain" description="C-type lectin" evidence="8">
    <location>
        <begin position="139"/>
        <end position="245"/>
    </location>
</feature>
<sequence length="1078" mass="121689">MCCLEPGKEENSRENTFAAHLMTAAEVHRNIFTTQPEALAGVYKAAGVTLDSTCNLAKMKLTVALLFVGLAVCHAQSNPFAFRGSFRNRRPSNQFRSFNQAPSRPSSGGGAVHDSDSQYDYHFSWLNGERSLSGGSAVNSYCRRLGPGWTGVSIESAGKNSFIQRLIGRDVPYIWTGATKQGRGFVWSNGNPVGATFSDWSHTGGARRPQPDNRDPPENCLAVLGSHVYNDGIKWHDVKCSHTKPTSPCLCLSLNMYGPTLTSPRQWVARGAGTVYGDYPALPIRAGACSVNFEQFWEDLKLFAKMFGRILVLSLLCVALADDFYELLGVPRNADVKDIRKKFKEKALLHHPDKNKDDPEAHEKFVRINRAYEVLKDEDLRKVYDLHGEKGLDGGSSGHQYHSWSYYRDNFGIYDDDPEIITLNKADFEQSVTGSSDIWFINFYHPMCSHCHTLAPVWRKVARELEGVVRIGAVNCDDDYHLCSSQGIRSYPTLVSYPGNVQYKEDKSKRLLVNYMLRQVKTKAVLLTQAGLQDTLAKKQHADKPWIVMFYETMDEKEESWALQTKLSAIFDGLVSVGFAECYKEEDFCTKLGLHSGVMFFDTGKISEQGTKIQSLDAQEISREVLGFLPEMKLLDDETFKEIREKLDSYEENVSWLIQFSGDNDDDAFEIRKLPALVPSLNLGRIKCSQMKKHCDDLYIGKTPSFMLLKPGGGYEVHHGRQLAHDIAVFAREGASATNFQILTPQKFPKVLNDGSTWFVDFYAPWCPPCMKLLPEFRKASKLVDSPIKFGSIDCTLHQDLCSKFNIHQYPTTILYNQSVPHEYLGYHSAADIVAFVTDTLNPVVVELDIEKFDKFVGNKPRGEVWVVDYFAGWCGPCRAMAPAYRKFARMMIDHPLVHVATIDCAVYDGLCREQGINSYPSIMLYKASSYGTRAPIKYQWQSRSADAFRQWTYTHLPSIVDELDAEKFESLLHSSQPWIVDFFAPWCSHCHAFAPDFEDIAKALDGVVMAGKLNCDLYRRVCQSAGVNAYPTVYLYRGSQSHHRQNARGLEFPSLAKQDIINTVPRWLPKNKIRDEL</sequence>
<reference evidence="11 12" key="1">
    <citation type="submission" date="2023-03" db="EMBL/GenBank/DDBJ databases">
        <title>High-quality genome of Scylla paramamosain provides insights in environmental adaptation.</title>
        <authorList>
            <person name="Zhang L."/>
        </authorList>
    </citation>
    <scope>NUCLEOTIDE SEQUENCE [LARGE SCALE GENOMIC DNA]</scope>
    <source>
        <strain evidence="11">LZ_2023a</strain>
        <tissue evidence="11">Muscle</tissue>
    </source>
</reference>
<comment type="function">
    <text evidence="5">Plays an important role in regulating the size of autophagosomes during the formation process.</text>
</comment>
<evidence type="ECO:0000313" key="11">
    <source>
        <dbReference type="EMBL" id="KAK8377217.1"/>
    </source>
</evidence>
<dbReference type="InterPro" id="IPR016186">
    <property type="entry name" value="C-type_lectin-like/link_sf"/>
</dbReference>
<dbReference type="GO" id="GO:0036498">
    <property type="term" value="P:IRE1-mediated unfolded protein response"/>
    <property type="evidence" value="ECO:0007669"/>
    <property type="project" value="TreeGrafter"/>
</dbReference>
<dbReference type="Proteomes" id="UP001487740">
    <property type="component" value="Unassembled WGS sequence"/>
</dbReference>
<dbReference type="PRINTS" id="PR00625">
    <property type="entry name" value="JDOMAIN"/>
</dbReference>
<dbReference type="AlphaFoldDB" id="A0AAW0SR35"/>
<keyword evidence="4" id="KW-0072">Autophagy</keyword>
<dbReference type="GO" id="GO:0016671">
    <property type="term" value="F:oxidoreductase activity, acting on a sulfur group of donors, disulfide as acceptor"/>
    <property type="evidence" value="ECO:0007669"/>
    <property type="project" value="TreeGrafter"/>
</dbReference>
<dbReference type="GO" id="GO:0015035">
    <property type="term" value="F:protein-disulfide reductase activity"/>
    <property type="evidence" value="ECO:0007669"/>
    <property type="project" value="TreeGrafter"/>
</dbReference>
<organism evidence="11 12">
    <name type="scientific">Scylla paramamosain</name>
    <name type="common">Mud crab</name>
    <dbReference type="NCBI Taxonomy" id="85552"/>
    <lineage>
        <taxon>Eukaryota</taxon>
        <taxon>Metazoa</taxon>
        <taxon>Ecdysozoa</taxon>
        <taxon>Arthropoda</taxon>
        <taxon>Crustacea</taxon>
        <taxon>Multicrustacea</taxon>
        <taxon>Malacostraca</taxon>
        <taxon>Eumalacostraca</taxon>
        <taxon>Eucarida</taxon>
        <taxon>Decapoda</taxon>
        <taxon>Pleocyemata</taxon>
        <taxon>Brachyura</taxon>
        <taxon>Eubrachyura</taxon>
        <taxon>Portunoidea</taxon>
        <taxon>Portunidae</taxon>
        <taxon>Portuninae</taxon>
        <taxon>Scylla</taxon>
    </lineage>
</organism>
<dbReference type="InterPro" id="IPR016187">
    <property type="entry name" value="CTDL_fold"/>
</dbReference>
<dbReference type="Gene3D" id="1.10.287.110">
    <property type="entry name" value="DnaJ domain"/>
    <property type="match status" value="1"/>
</dbReference>
<dbReference type="CDD" id="cd06257">
    <property type="entry name" value="DnaJ"/>
    <property type="match status" value="1"/>
</dbReference>
<gene>
    <name evidence="11" type="ORF">O3P69_013691</name>
</gene>
<dbReference type="FunFam" id="1.10.287.110:FF:000029">
    <property type="entry name" value="DnaJ homolog subfamily C member 10"/>
    <property type="match status" value="1"/>
</dbReference>
<dbReference type="InterPro" id="IPR036869">
    <property type="entry name" value="J_dom_sf"/>
</dbReference>
<dbReference type="PROSITE" id="PS00636">
    <property type="entry name" value="DNAJ_1"/>
    <property type="match status" value="1"/>
</dbReference>
<dbReference type="InterPro" id="IPR036249">
    <property type="entry name" value="Thioredoxin-like_sf"/>
</dbReference>
<evidence type="ECO:0000256" key="3">
    <source>
        <dbReference type="ARBA" id="ARBA00020921"/>
    </source>
</evidence>
<dbReference type="CDD" id="cd00037">
    <property type="entry name" value="CLECT"/>
    <property type="match status" value="1"/>
</dbReference>
<dbReference type="InterPro" id="IPR013766">
    <property type="entry name" value="Thioredoxin_domain"/>
</dbReference>
<dbReference type="SUPFAM" id="SSF56436">
    <property type="entry name" value="C-type lectin-like"/>
    <property type="match status" value="1"/>
</dbReference>
<dbReference type="SMART" id="SM00034">
    <property type="entry name" value="CLECT"/>
    <property type="match status" value="1"/>
</dbReference>
<dbReference type="PROSITE" id="PS00194">
    <property type="entry name" value="THIOREDOXIN_1"/>
    <property type="match status" value="1"/>
</dbReference>
<dbReference type="InterPro" id="IPR052460">
    <property type="entry name" value="ER_disulfide_reductase"/>
</dbReference>
<feature type="compositionally biased region" description="Polar residues" evidence="7">
    <location>
        <begin position="93"/>
        <end position="106"/>
    </location>
</feature>
<dbReference type="FunFam" id="3.40.30.10:FF:000087">
    <property type="entry name" value="DnaJ homolog subfamily C member 10"/>
    <property type="match status" value="1"/>
</dbReference>
<evidence type="ECO:0000313" key="12">
    <source>
        <dbReference type="Proteomes" id="UP001487740"/>
    </source>
</evidence>
<dbReference type="Pfam" id="PF00059">
    <property type="entry name" value="Lectin_C"/>
    <property type="match status" value="1"/>
</dbReference>
<dbReference type="PANTHER" id="PTHR44340">
    <property type="entry name" value="DNAJ HOMOLOG SUBFAMILY C MEMBER 10"/>
    <property type="match status" value="1"/>
</dbReference>
<feature type="domain" description="Thioredoxin" evidence="10">
    <location>
        <begin position="402"/>
        <end position="525"/>
    </location>
</feature>
<dbReference type="GO" id="GO:0051787">
    <property type="term" value="F:misfolded protein binding"/>
    <property type="evidence" value="ECO:0007669"/>
    <property type="project" value="TreeGrafter"/>
</dbReference>
<dbReference type="PROSITE" id="PS50076">
    <property type="entry name" value="DNAJ_2"/>
    <property type="match status" value="1"/>
</dbReference>
<comment type="caution">
    <text evidence="11">The sequence shown here is derived from an EMBL/GenBank/DDBJ whole genome shotgun (WGS) entry which is preliminary data.</text>
</comment>
<evidence type="ECO:0000259" key="8">
    <source>
        <dbReference type="PROSITE" id="PS50041"/>
    </source>
</evidence>
<proteinExistence type="predicted"/>
<evidence type="ECO:0000259" key="9">
    <source>
        <dbReference type="PROSITE" id="PS50076"/>
    </source>
</evidence>
<comment type="subcellular location">
    <subcellularLocation>
        <location evidence="1">Endoplasmic reticulum membrane</location>
        <topology evidence="1">Single-pass type IV membrane protein</topology>
    </subcellularLocation>
</comment>
<dbReference type="InterPro" id="IPR001304">
    <property type="entry name" value="C-type_lectin-like"/>
</dbReference>
<evidence type="ECO:0000256" key="7">
    <source>
        <dbReference type="SAM" id="MobiDB-lite"/>
    </source>
</evidence>
<dbReference type="Pfam" id="PF00085">
    <property type="entry name" value="Thioredoxin"/>
    <property type="match status" value="4"/>
</dbReference>
<keyword evidence="12" id="KW-1185">Reference proteome</keyword>
<dbReference type="SUPFAM" id="SSF46565">
    <property type="entry name" value="Chaperone J-domain"/>
    <property type="match status" value="1"/>
</dbReference>
<accession>A0AAW0SR35</accession>
<evidence type="ECO:0000256" key="2">
    <source>
        <dbReference type="ARBA" id="ARBA00020920"/>
    </source>
</evidence>
<dbReference type="PROSITE" id="PS51352">
    <property type="entry name" value="THIOREDOXIN_2"/>
    <property type="match status" value="3"/>
</dbReference>
<dbReference type="PANTHER" id="PTHR44340:SF1">
    <property type="entry name" value="DNAJ HOMOLOG SUBFAMILY C MEMBER 10"/>
    <property type="match status" value="1"/>
</dbReference>
<dbReference type="PROSITE" id="PS50041">
    <property type="entry name" value="C_TYPE_LECTIN_2"/>
    <property type="match status" value="1"/>
</dbReference>
<name>A0AAW0SR35_SCYPA</name>
<dbReference type="PRINTS" id="PR00421">
    <property type="entry name" value="THIOREDOXIN"/>
</dbReference>
<feature type="domain" description="Thioredoxin" evidence="10">
    <location>
        <begin position="731"/>
        <end position="842"/>
    </location>
</feature>